<name>A0A284RH62_ARMOS</name>
<protein>
    <submittedName>
        <fullName evidence="2">Uncharacterized protein</fullName>
    </submittedName>
</protein>
<feature type="compositionally biased region" description="Polar residues" evidence="1">
    <location>
        <begin position="37"/>
        <end position="48"/>
    </location>
</feature>
<dbReference type="AlphaFoldDB" id="A0A284RH62"/>
<feature type="region of interest" description="Disordered" evidence="1">
    <location>
        <begin position="1"/>
        <end position="71"/>
    </location>
</feature>
<proteinExistence type="predicted"/>
<dbReference type="EMBL" id="FUEG01000009">
    <property type="protein sequence ID" value="SJL08088.1"/>
    <property type="molecule type" value="Genomic_DNA"/>
</dbReference>
<keyword evidence="3" id="KW-1185">Reference proteome</keyword>
<evidence type="ECO:0000313" key="2">
    <source>
        <dbReference type="EMBL" id="SJL08088.1"/>
    </source>
</evidence>
<organism evidence="2 3">
    <name type="scientific">Armillaria ostoyae</name>
    <name type="common">Armillaria root rot fungus</name>
    <dbReference type="NCBI Taxonomy" id="47428"/>
    <lineage>
        <taxon>Eukaryota</taxon>
        <taxon>Fungi</taxon>
        <taxon>Dikarya</taxon>
        <taxon>Basidiomycota</taxon>
        <taxon>Agaricomycotina</taxon>
        <taxon>Agaricomycetes</taxon>
        <taxon>Agaricomycetidae</taxon>
        <taxon>Agaricales</taxon>
        <taxon>Marasmiineae</taxon>
        <taxon>Physalacriaceae</taxon>
        <taxon>Armillaria</taxon>
    </lineage>
</organism>
<reference evidence="3" key="1">
    <citation type="journal article" date="2017" name="Nat. Ecol. Evol.">
        <title>Genome expansion and lineage-specific genetic innovations in the forest pathogenic fungi Armillaria.</title>
        <authorList>
            <person name="Sipos G."/>
            <person name="Prasanna A.N."/>
            <person name="Walter M.C."/>
            <person name="O'Connor E."/>
            <person name="Balint B."/>
            <person name="Krizsan K."/>
            <person name="Kiss B."/>
            <person name="Hess J."/>
            <person name="Varga T."/>
            <person name="Slot J."/>
            <person name="Riley R."/>
            <person name="Boka B."/>
            <person name="Rigling D."/>
            <person name="Barry K."/>
            <person name="Lee J."/>
            <person name="Mihaltcheva S."/>
            <person name="LaButti K."/>
            <person name="Lipzen A."/>
            <person name="Waldron R."/>
            <person name="Moloney N.M."/>
            <person name="Sperisen C."/>
            <person name="Kredics L."/>
            <person name="Vagvoelgyi C."/>
            <person name="Patrignani A."/>
            <person name="Fitzpatrick D."/>
            <person name="Nagy I."/>
            <person name="Doyle S."/>
            <person name="Anderson J.B."/>
            <person name="Grigoriev I.V."/>
            <person name="Gueldener U."/>
            <person name="Muensterkoetter M."/>
            <person name="Nagy L.G."/>
        </authorList>
    </citation>
    <scope>NUCLEOTIDE SEQUENCE [LARGE SCALE GENOMIC DNA]</scope>
    <source>
        <strain evidence="3">C18/9</strain>
    </source>
</reference>
<accession>A0A284RH62</accession>
<evidence type="ECO:0000313" key="3">
    <source>
        <dbReference type="Proteomes" id="UP000219338"/>
    </source>
</evidence>
<sequence length="71" mass="7486">MSSSKPAGRTKRDPRYPFASLSLRAAPASNVEPPPSIGNQDLWNSKDSMPQAVAQKLGSRAMRGGSSSTTP</sequence>
<dbReference type="Proteomes" id="UP000219338">
    <property type="component" value="Unassembled WGS sequence"/>
</dbReference>
<gene>
    <name evidence="2" type="ORF">ARMOST_11450</name>
</gene>
<evidence type="ECO:0000256" key="1">
    <source>
        <dbReference type="SAM" id="MobiDB-lite"/>
    </source>
</evidence>